<dbReference type="InterPro" id="IPR046732">
    <property type="entry name" value="DUF6624"/>
</dbReference>
<dbReference type="Pfam" id="PF20329">
    <property type="entry name" value="DUF6624"/>
    <property type="match status" value="1"/>
</dbReference>
<dbReference type="AlphaFoldDB" id="E3BGK8"/>
<gene>
    <name evidence="1" type="ORF">VIBC2010_00934</name>
</gene>
<evidence type="ECO:0000313" key="1">
    <source>
        <dbReference type="EMBL" id="EFP97816.1"/>
    </source>
</evidence>
<dbReference type="eggNOG" id="COG4403">
    <property type="taxonomic scope" value="Bacteria"/>
</dbReference>
<dbReference type="STRING" id="796620.VIBC2010_00934"/>
<reference evidence="1 2" key="1">
    <citation type="journal article" date="2012" name="Int. J. Syst. Evol. Microbiol.">
        <title>Vibrio caribbeanicus sp. nov., isolated from the marine sponge Scleritoderma cyanea.</title>
        <authorList>
            <person name="Hoffmann M."/>
            <person name="Monday S.R."/>
            <person name="Allard M.W."/>
            <person name="Strain E.A."/>
            <person name="Whittaker P."/>
            <person name="Naum M."/>
            <person name="McCarthy P.J."/>
            <person name="Lopez J.V."/>
            <person name="Fischer M."/>
            <person name="Brown E.W."/>
        </authorList>
    </citation>
    <scope>NUCLEOTIDE SEQUENCE [LARGE SCALE GENOMIC DNA]</scope>
    <source>
        <strain evidence="1 2">ATCC BAA-2122</strain>
    </source>
</reference>
<comment type="caution">
    <text evidence="1">The sequence shown here is derived from an EMBL/GenBank/DDBJ whole genome shotgun (WGS) entry which is preliminary data.</text>
</comment>
<dbReference type="PROSITE" id="PS51257">
    <property type="entry name" value="PROKAR_LIPOPROTEIN"/>
    <property type="match status" value="1"/>
</dbReference>
<keyword evidence="2" id="KW-1185">Reference proteome</keyword>
<evidence type="ECO:0000313" key="2">
    <source>
        <dbReference type="Proteomes" id="UP000002943"/>
    </source>
</evidence>
<name>E3BGK8_9VIBR</name>
<dbReference type="Proteomes" id="UP000002943">
    <property type="component" value="Unassembled WGS sequence"/>
</dbReference>
<protein>
    <recommendedName>
        <fullName evidence="3">Lipoprotein</fullName>
    </recommendedName>
</protein>
<sequence length="219" mass="24844">MKFSNIKLNLFIFTFCIILSGCVNYKIDDTAISSSITSEIIKMRKNDQRVQKEFNESLALYGVENIPADIKDNFDKVQAHNASRVKEIINEYGWLTEEQIGKEGVEAMFFLVHHSSDSDFQKSLLPSLEKANSAGEIGNQEYALFTDRVLVGSNLPQRYGTQVRIVNRETVLYPVENMSNLDKRREEIGLPPIKVYLDLVQEMLGVSLSAENLSELSIE</sequence>
<accession>E3BGK8</accession>
<evidence type="ECO:0008006" key="3">
    <source>
        <dbReference type="Google" id="ProtNLM"/>
    </source>
</evidence>
<organism evidence="1 2">
    <name type="scientific">Vibrio caribbeanicus ATCC BAA-2122</name>
    <dbReference type="NCBI Taxonomy" id="796620"/>
    <lineage>
        <taxon>Bacteria</taxon>
        <taxon>Pseudomonadati</taxon>
        <taxon>Pseudomonadota</taxon>
        <taxon>Gammaproteobacteria</taxon>
        <taxon>Vibrionales</taxon>
        <taxon>Vibrionaceae</taxon>
        <taxon>Vibrio</taxon>
    </lineage>
</organism>
<dbReference type="RefSeq" id="WP_009600095.1">
    <property type="nucleotide sequence ID" value="NZ_AEIU01000046.1"/>
</dbReference>
<dbReference type="EMBL" id="AEIU01000046">
    <property type="protein sequence ID" value="EFP97816.1"/>
    <property type="molecule type" value="Genomic_DNA"/>
</dbReference>
<proteinExistence type="predicted"/>